<name>A0A060BQ70_9BACT</name>
<proteinExistence type="predicted"/>
<dbReference type="Gene3D" id="2.60.120.260">
    <property type="entry name" value="Galactose-binding domain-like"/>
    <property type="match status" value="1"/>
</dbReference>
<organism evidence="2">
    <name type="scientific">uncultured Pirellula sp</name>
    <dbReference type="NCBI Taxonomy" id="298571"/>
    <lineage>
        <taxon>Bacteria</taxon>
        <taxon>Pseudomonadati</taxon>
        <taxon>Planctomycetota</taxon>
        <taxon>Planctomycetia</taxon>
        <taxon>Pirellulales</taxon>
        <taxon>Pirellulaceae</taxon>
        <taxon>Pirellula</taxon>
        <taxon>environmental samples</taxon>
    </lineage>
</organism>
<dbReference type="Pfam" id="PF00754">
    <property type="entry name" value="F5_F8_type_C"/>
    <property type="match status" value="1"/>
</dbReference>
<dbReference type="PROSITE" id="PS50022">
    <property type="entry name" value="FA58C_3"/>
    <property type="match status" value="1"/>
</dbReference>
<evidence type="ECO:0000313" key="2">
    <source>
        <dbReference type="EMBL" id="AIA84807.1"/>
    </source>
</evidence>
<dbReference type="InterPro" id="IPR008979">
    <property type="entry name" value="Galactose-bd-like_sf"/>
</dbReference>
<feature type="domain" description="F5/8 type C" evidence="1">
    <location>
        <begin position="1"/>
        <end position="119"/>
    </location>
</feature>
<dbReference type="InterPro" id="IPR000421">
    <property type="entry name" value="FA58C"/>
</dbReference>
<reference evidence="2" key="1">
    <citation type="journal article" date="2013" name="Environ. Microbiol.">
        <title>Seasonally variable intestinal metagenomes of the red palm weevil (Rhynchophorus ferrugineus).</title>
        <authorList>
            <person name="Jia S."/>
            <person name="Zhang X."/>
            <person name="Zhang G."/>
            <person name="Yin A."/>
            <person name="Zhang S."/>
            <person name="Li F."/>
            <person name="Wang L."/>
            <person name="Zhao D."/>
            <person name="Yun Q."/>
            <person name="Tala"/>
            <person name="Wang J."/>
            <person name="Sun G."/>
            <person name="Baabdullah M."/>
            <person name="Yu X."/>
            <person name="Hu S."/>
            <person name="Al-Mssallem I.S."/>
            <person name="Yu J."/>
        </authorList>
    </citation>
    <scope>NUCLEOTIDE SEQUENCE</scope>
</reference>
<feature type="non-terminal residue" evidence="2">
    <location>
        <position position="1"/>
    </location>
</feature>
<dbReference type="SUPFAM" id="SSF49785">
    <property type="entry name" value="Galactose-binding domain-like"/>
    <property type="match status" value="1"/>
</dbReference>
<accession>A0A060BQ70</accession>
<protein>
    <submittedName>
        <fullName evidence="2">F5_F8_type_C</fullName>
    </submittedName>
</protein>
<sequence>AVFADGKNIAQGRPATSDNFQARTDAAKAVDGDFATAWTIDNEQFPQSLTVDLGAPTRVGGVRILWEAAGVAHQYKVETSADGQSWSLAVDQTANTPATPNLSQPEHHFDAKGARYVRLTLTGYDDMGGVRERNMRPWPGVREFEILR</sequence>
<dbReference type="AlphaFoldDB" id="A0A060BQ70"/>
<dbReference type="EMBL" id="KF117552">
    <property type="protein sequence ID" value="AIA84807.1"/>
    <property type="molecule type" value="Genomic_DNA"/>
</dbReference>
<evidence type="ECO:0000259" key="1">
    <source>
        <dbReference type="PROSITE" id="PS50022"/>
    </source>
</evidence>